<dbReference type="InterPro" id="IPR053720">
    <property type="entry name" value="Psm_Assembly_Chaperone"/>
</dbReference>
<evidence type="ECO:0008006" key="3">
    <source>
        <dbReference type="Google" id="ProtNLM"/>
    </source>
</evidence>
<dbReference type="OrthoDB" id="5839at2759"/>
<name>A0A9J6CHT9_POLVA</name>
<evidence type="ECO:0000313" key="2">
    <source>
        <dbReference type="Proteomes" id="UP001107558"/>
    </source>
</evidence>
<sequence length="129" mass="14962">MPTNNEAFEYLEAFEISGEHTEFVVQKFQNRTLIIITQFNKIGNFYTVKNQVFNDQNALASRSTQIFDIQQKFGPQSIEIEGAVRYLMNFIDTSHEILISLSLKNPEEIEKEILDKIKDVLTKISVLMK</sequence>
<dbReference type="AlphaFoldDB" id="A0A9J6CHT9"/>
<proteinExistence type="predicted"/>
<keyword evidence="2" id="KW-1185">Reference proteome</keyword>
<reference evidence="1" key="1">
    <citation type="submission" date="2021-03" db="EMBL/GenBank/DDBJ databases">
        <title>Chromosome level genome of the anhydrobiotic midge Polypedilum vanderplanki.</title>
        <authorList>
            <person name="Yoshida Y."/>
            <person name="Kikawada T."/>
            <person name="Gusev O."/>
        </authorList>
    </citation>
    <scope>NUCLEOTIDE SEQUENCE</scope>
    <source>
        <strain evidence="1">NIAS01</strain>
        <tissue evidence="1">Whole body or cell culture</tissue>
    </source>
</reference>
<evidence type="ECO:0000313" key="1">
    <source>
        <dbReference type="EMBL" id="KAG5681439.1"/>
    </source>
</evidence>
<dbReference type="GO" id="GO:0043248">
    <property type="term" value="P:proteasome assembly"/>
    <property type="evidence" value="ECO:0007669"/>
    <property type="project" value="InterPro"/>
</dbReference>
<dbReference type="InterPro" id="IPR018788">
    <property type="entry name" value="Proteasome_assmbl_chp_3"/>
</dbReference>
<gene>
    <name evidence="1" type="ORF">PVAND_010875</name>
</gene>
<comment type="caution">
    <text evidence="1">The sequence shown here is derived from an EMBL/GenBank/DDBJ whole genome shotgun (WGS) entry which is preliminary data.</text>
</comment>
<dbReference type="Pfam" id="PF10178">
    <property type="entry name" value="PAC3"/>
    <property type="match status" value="1"/>
</dbReference>
<accession>A0A9J6CHT9</accession>
<dbReference type="EMBL" id="JADBJN010000001">
    <property type="protein sequence ID" value="KAG5681439.1"/>
    <property type="molecule type" value="Genomic_DNA"/>
</dbReference>
<dbReference type="Gene3D" id="3.30.230.90">
    <property type="match status" value="1"/>
</dbReference>
<protein>
    <recommendedName>
        <fullName evidence="3">Proteasome assembly chaperone 3</fullName>
    </recommendedName>
</protein>
<organism evidence="1 2">
    <name type="scientific">Polypedilum vanderplanki</name>
    <name type="common">Sleeping chironomid midge</name>
    <dbReference type="NCBI Taxonomy" id="319348"/>
    <lineage>
        <taxon>Eukaryota</taxon>
        <taxon>Metazoa</taxon>
        <taxon>Ecdysozoa</taxon>
        <taxon>Arthropoda</taxon>
        <taxon>Hexapoda</taxon>
        <taxon>Insecta</taxon>
        <taxon>Pterygota</taxon>
        <taxon>Neoptera</taxon>
        <taxon>Endopterygota</taxon>
        <taxon>Diptera</taxon>
        <taxon>Nematocera</taxon>
        <taxon>Chironomoidea</taxon>
        <taxon>Chironomidae</taxon>
        <taxon>Chironominae</taxon>
        <taxon>Polypedilum</taxon>
        <taxon>Polypedilum</taxon>
    </lineage>
</organism>
<dbReference type="Proteomes" id="UP001107558">
    <property type="component" value="Chromosome 1"/>
</dbReference>